<organism evidence="2 3">
    <name type="scientific">Caenimonas aquaedulcis</name>
    <dbReference type="NCBI Taxonomy" id="2793270"/>
    <lineage>
        <taxon>Bacteria</taxon>
        <taxon>Pseudomonadati</taxon>
        <taxon>Pseudomonadota</taxon>
        <taxon>Betaproteobacteria</taxon>
        <taxon>Burkholderiales</taxon>
        <taxon>Comamonadaceae</taxon>
        <taxon>Caenimonas</taxon>
    </lineage>
</organism>
<comment type="caution">
    <text evidence="2">The sequence shown here is derived from an EMBL/GenBank/DDBJ whole genome shotgun (WGS) entry which is preliminary data.</text>
</comment>
<evidence type="ECO:0000313" key="3">
    <source>
        <dbReference type="Proteomes" id="UP000651050"/>
    </source>
</evidence>
<evidence type="ECO:0000256" key="1">
    <source>
        <dbReference type="SAM" id="SignalP"/>
    </source>
</evidence>
<protein>
    <submittedName>
        <fullName evidence="2">Outer membrane beta-barrel protein</fullName>
    </submittedName>
</protein>
<keyword evidence="1" id="KW-0732">Signal</keyword>
<evidence type="ECO:0000313" key="2">
    <source>
        <dbReference type="EMBL" id="MBG9390075.1"/>
    </source>
</evidence>
<dbReference type="SUPFAM" id="SSF56935">
    <property type="entry name" value="Porins"/>
    <property type="match status" value="1"/>
</dbReference>
<dbReference type="NCBIfam" id="TIGR03014">
    <property type="entry name" value="EpsL"/>
    <property type="match status" value="1"/>
</dbReference>
<name>A0A931H838_9BURK</name>
<dbReference type="AlphaFoldDB" id="A0A931H838"/>
<dbReference type="RefSeq" id="WP_196987835.1">
    <property type="nucleotide sequence ID" value="NZ_JADWYS010000001.1"/>
</dbReference>
<reference evidence="2" key="1">
    <citation type="submission" date="2020-11" db="EMBL/GenBank/DDBJ databases">
        <title>Bacterial whole genome sequence for Caenimonas sp. DR4.4.</title>
        <authorList>
            <person name="Le V."/>
            <person name="Ko S.-R."/>
            <person name="Ahn C.-Y."/>
            <person name="Oh H.-M."/>
        </authorList>
    </citation>
    <scope>NUCLEOTIDE SEQUENCE</scope>
    <source>
        <strain evidence="2">DR4.4</strain>
    </source>
</reference>
<feature type="signal peptide" evidence="1">
    <location>
        <begin position="1"/>
        <end position="19"/>
    </location>
</feature>
<keyword evidence="3" id="KW-1185">Reference proteome</keyword>
<feature type="chain" id="PRO_5037346299" evidence="1">
    <location>
        <begin position="20"/>
        <end position="389"/>
    </location>
</feature>
<sequence>MNQLSLIALATACAFPALAQDAAPAPKVITFRAGVGVEHDTNVLRQSTGEISDNIGTVSVGAHADKTIGLQRLRGDIEATTYRYQDQTNLNYSTINYSAAWDWSLTPHFHGVLSADRRQAREVSTDPITFGNRIGRRTEKAEVLEGTYDVGARLRALAGVTHTSSESTEPRSWDASPSVRSVRLGVGYETPKGSLLTLRARRGDGDYKDPTPGAAAGSFKENEVELAVKWPVTAKTTVEGRIAHLQREHDIAPQLDFSGMVGGASVSWEVTAKTRFIAGYQHDLVATGLLTGGHVETDRIFFTPVWQFDPKFAATFRYDRSERRWRDVPVASPDQGRSEKVEYAQIGLDWTPRQAITVSTTLRSEKLNSSLPGASYKATVFGVAAKATF</sequence>
<dbReference type="InterPro" id="IPR017465">
    <property type="entry name" value="EpsL_proteobac"/>
</dbReference>
<dbReference type="Proteomes" id="UP000651050">
    <property type="component" value="Unassembled WGS sequence"/>
</dbReference>
<gene>
    <name evidence="2" type="ORF">I5803_18750</name>
</gene>
<proteinExistence type="predicted"/>
<dbReference type="EMBL" id="JADWYS010000001">
    <property type="protein sequence ID" value="MBG9390075.1"/>
    <property type="molecule type" value="Genomic_DNA"/>
</dbReference>
<accession>A0A931H838</accession>